<evidence type="ECO:0000256" key="1">
    <source>
        <dbReference type="SAM" id="Phobius"/>
    </source>
</evidence>
<reference evidence="2 3" key="1">
    <citation type="submission" date="2020-08" db="EMBL/GenBank/DDBJ databases">
        <title>Sequencing the genomes of 1000 actinobacteria strains.</title>
        <authorList>
            <person name="Klenk H.-P."/>
        </authorList>
    </citation>
    <scope>NUCLEOTIDE SEQUENCE [LARGE SCALE GENOMIC DNA]</scope>
    <source>
        <strain evidence="2 3">DSM 45507</strain>
    </source>
</reference>
<feature type="transmembrane region" description="Helical" evidence="1">
    <location>
        <begin position="52"/>
        <end position="70"/>
    </location>
</feature>
<dbReference type="EMBL" id="JACHMB010000001">
    <property type="protein sequence ID" value="MBB5785157.1"/>
    <property type="molecule type" value="Genomic_DNA"/>
</dbReference>
<dbReference type="Proteomes" id="UP000579153">
    <property type="component" value="Unassembled WGS sequence"/>
</dbReference>
<gene>
    <name evidence="2" type="ORF">HD596_011913</name>
</gene>
<dbReference type="AlphaFoldDB" id="A0A7W9LIL1"/>
<comment type="caution">
    <text evidence="2">The sequence shown here is derived from an EMBL/GenBank/DDBJ whole genome shotgun (WGS) entry which is preliminary data.</text>
</comment>
<keyword evidence="1" id="KW-1133">Transmembrane helix</keyword>
<keyword evidence="3" id="KW-1185">Reference proteome</keyword>
<organism evidence="2 3">
    <name type="scientific">Nonomuraea jabiensis</name>
    <dbReference type="NCBI Taxonomy" id="882448"/>
    <lineage>
        <taxon>Bacteria</taxon>
        <taxon>Bacillati</taxon>
        <taxon>Actinomycetota</taxon>
        <taxon>Actinomycetes</taxon>
        <taxon>Streptosporangiales</taxon>
        <taxon>Streptosporangiaceae</taxon>
        <taxon>Nonomuraea</taxon>
    </lineage>
</organism>
<sequence length="301" mass="33144">MDLSRSAFIRRWYFLSLGLAGAGLILLRFTVLSAATAGSAILQSLSGIADNLIAAVLTSIIVGAAYIYLFPQNAAPAYEVVPSRDIARAIADMTDNAREWSVRSRGANYFTSVTLPALVASALDRGASIRMRVQCLDPDQPPLLAAYAESMSDIRSRVGTWSASRARLEVCASLLRAALHVKDAPRVRVEFGFSPSIWVMSLDLTDQAALVTGQNKGEDALLFRTESQFFKPYSDDFDISWKACRVVSPRLSQAMPADPRKLTEQHLVILEEFYGGLGVARPSREELREIVRTLNREHDYA</sequence>
<accession>A0A7W9LIL1</accession>
<proteinExistence type="predicted"/>
<feature type="transmembrane region" description="Helical" evidence="1">
    <location>
        <begin position="12"/>
        <end position="32"/>
    </location>
</feature>
<keyword evidence="1" id="KW-0472">Membrane</keyword>
<dbReference type="RefSeq" id="WP_185077970.1">
    <property type="nucleotide sequence ID" value="NZ_JACHMB010000001.1"/>
</dbReference>
<name>A0A7W9LIL1_9ACTN</name>
<evidence type="ECO:0000313" key="2">
    <source>
        <dbReference type="EMBL" id="MBB5785157.1"/>
    </source>
</evidence>
<evidence type="ECO:0000313" key="3">
    <source>
        <dbReference type="Proteomes" id="UP000579153"/>
    </source>
</evidence>
<protein>
    <submittedName>
        <fullName evidence="2">Uncharacterized protein</fullName>
    </submittedName>
</protein>
<keyword evidence="1" id="KW-0812">Transmembrane</keyword>